<sequence length="261" mass="27926">MPSPVRTLFVAFHFAALAAILIFGATMTVVPVLASPIPMPLPSPMDSLDFVTPRALSNASDPLPAKAPGDKRQLGLDGILPDLPRRDINTFIGDIKTLNTYYGQMNQHAASFQKLSRQASATSYSQSGGSGFSQESATELSGFQNNLATFSSLLAQMGADKGLANYDKNNQIETILKNVVNLNKYTLNDVHTMIAGLPTVGPILGPIVYQIKCILDEVLNAVENLTDEILNEVEPLLVPVIKQATVTACDSGLQILGLCIL</sequence>
<gene>
    <name evidence="1" type="ORF">EIP91_008901</name>
</gene>
<accession>A0A4R0RRJ2</accession>
<evidence type="ECO:0000313" key="2">
    <source>
        <dbReference type="Proteomes" id="UP000292702"/>
    </source>
</evidence>
<comment type="caution">
    <text evidence="1">The sequence shown here is derived from an EMBL/GenBank/DDBJ whole genome shotgun (WGS) entry which is preliminary data.</text>
</comment>
<protein>
    <submittedName>
        <fullName evidence="1">Uncharacterized protein</fullName>
    </submittedName>
</protein>
<evidence type="ECO:0000313" key="1">
    <source>
        <dbReference type="EMBL" id="TCD71520.1"/>
    </source>
</evidence>
<keyword evidence="2" id="KW-1185">Reference proteome</keyword>
<dbReference type="Proteomes" id="UP000292702">
    <property type="component" value="Unassembled WGS sequence"/>
</dbReference>
<dbReference type="OrthoDB" id="2497682at2759"/>
<dbReference type="AlphaFoldDB" id="A0A4R0RRJ2"/>
<dbReference type="EMBL" id="RWJN01000005">
    <property type="protein sequence ID" value="TCD71520.1"/>
    <property type="molecule type" value="Genomic_DNA"/>
</dbReference>
<organism evidence="1 2">
    <name type="scientific">Steccherinum ochraceum</name>
    <dbReference type="NCBI Taxonomy" id="92696"/>
    <lineage>
        <taxon>Eukaryota</taxon>
        <taxon>Fungi</taxon>
        <taxon>Dikarya</taxon>
        <taxon>Basidiomycota</taxon>
        <taxon>Agaricomycotina</taxon>
        <taxon>Agaricomycetes</taxon>
        <taxon>Polyporales</taxon>
        <taxon>Steccherinaceae</taxon>
        <taxon>Steccherinum</taxon>
    </lineage>
</organism>
<name>A0A4R0RRJ2_9APHY</name>
<reference evidence="1 2" key="1">
    <citation type="submission" date="2018-11" db="EMBL/GenBank/DDBJ databases">
        <title>Genome assembly of Steccherinum ochraceum LE-BIN_3174, the white-rot fungus of the Steccherinaceae family (The Residual Polyporoid clade, Polyporales, Basidiomycota).</title>
        <authorList>
            <person name="Fedorova T.V."/>
            <person name="Glazunova O.A."/>
            <person name="Landesman E.O."/>
            <person name="Moiseenko K.V."/>
            <person name="Psurtseva N.V."/>
            <person name="Savinova O.S."/>
            <person name="Shakhova N.V."/>
            <person name="Tyazhelova T.V."/>
            <person name="Vasina D.V."/>
        </authorList>
    </citation>
    <scope>NUCLEOTIDE SEQUENCE [LARGE SCALE GENOMIC DNA]</scope>
    <source>
        <strain evidence="1 2">LE-BIN_3174</strain>
    </source>
</reference>
<proteinExistence type="predicted"/>